<dbReference type="RefSeq" id="WP_153463290.1">
    <property type="nucleotide sequence ID" value="NZ_WBOF01000001.1"/>
</dbReference>
<organism evidence="1 2">
    <name type="scientific">Streptomyces kaniharaensis</name>
    <dbReference type="NCBI Taxonomy" id="212423"/>
    <lineage>
        <taxon>Bacteria</taxon>
        <taxon>Bacillati</taxon>
        <taxon>Actinomycetota</taxon>
        <taxon>Actinomycetes</taxon>
        <taxon>Kitasatosporales</taxon>
        <taxon>Streptomycetaceae</taxon>
        <taxon>Streptomyces</taxon>
    </lineage>
</organism>
<dbReference type="EMBL" id="WBOF01000001">
    <property type="protein sequence ID" value="MQS14495.1"/>
    <property type="molecule type" value="Genomic_DNA"/>
</dbReference>
<comment type="caution">
    <text evidence="1">The sequence shown here is derived from an EMBL/GenBank/DDBJ whole genome shotgun (WGS) entry which is preliminary data.</text>
</comment>
<evidence type="ECO:0000313" key="1">
    <source>
        <dbReference type="EMBL" id="MQS14495.1"/>
    </source>
</evidence>
<gene>
    <name evidence="1" type="ORF">F7Q99_20055</name>
</gene>
<keyword evidence="2" id="KW-1185">Reference proteome</keyword>
<protein>
    <submittedName>
        <fullName evidence="1">Uncharacterized protein</fullName>
    </submittedName>
</protein>
<accession>A0A6N7KUJ8</accession>
<dbReference type="OrthoDB" id="5198634at2"/>
<dbReference type="Proteomes" id="UP000450000">
    <property type="component" value="Unassembled WGS sequence"/>
</dbReference>
<evidence type="ECO:0000313" key="2">
    <source>
        <dbReference type="Proteomes" id="UP000450000"/>
    </source>
</evidence>
<name>A0A6N7KUJ8_9ACTN</name>
<dbReference type="AlphaFoldDB" id="A0A6N7KUJ8"/>
<proteinExistence type="predicted"/>
<reference evidence="1 2" key="1">
    <citation type="submission" date="2019-09" db="EMBL/GenBank/DDBJ databases">
        <title>Genome Sequences of Streptomyces kaniharaensis ATCC 21070.</title>
        <authorList>
            <person name="Zhu W."/>
            <person name="De Crecy-Lagard V."/>
            <person name="Richards N.G."/>
        </authorList>
    </citation>
    <scope>NUCLEOTIDE SEQUENCE [LARGE SCALE GENOMIC DNA]</scope>
    <source>
        <strain evidence="1 2">SF-557</strain>
    </source>
</reference>
<sequence>MTSAYQQQLVQQLRDSEARIAAVRALHQSVDGLGYHEDGRYEGDRLACSTCGTPDEYAAWWPCSTIRALDGAPEAQP</sequence>